<dbReference type="AlphaFoldDB" id="H8X007"/>
<dbReference type="GO" id="GO:0043161">
    <property type="term" value="P:proteasome-mediated ubiquitin-dependent protein catabolic process"/>
    <property type="evidence" value="ECO:0007669"/>
    <property type="project" value="InterPro"/>
</dbReference>
<dbReference type="OrthoDB" id="1933281at2759"/>
<dbReference type="GeneID" id="14538503"/>
<evidence type="ECO:0000259" key="2">
    <source>
        <dbReference type="Pfam" id="PF10607"/>
    </source>
</evidence>
<feature type="region of interest" description="Disordered" evidence="1">
    <location>
        <begin position="51"/>
        <end position="72"/>
    </location>
</feature>
<proteinExistence type="predicted"/>
<accession>H8X007</accession>
<protein>
    <submittedName>
        <fullName evidence="3">Transcription factor</fullName>
    </submittedName>
</protein>
<gene>
    <name evidence="3" type="ORF">CORT_0B06430</name>
</gene>
<dbReference type="PANTHER" id="PTHR12170">
    <property type="entry name" value="MACROPHAGE ERYTHROBLAST ATTACHER-RELATED"/>
    <property type="match status" value="1"/>
</dbReference>
<dbReference type="Proteomes" id="UP000005018">
    <property type="component" value="Chromosome 2"/>
</dbReference>
<dbReference type="GO" id="GO:0005634">
    <property type="term" value="C:nucleus"/>
    <property type="evidence" value="ECO:0007669"/>
    <property type="project" value="TreeGrafter"/>
</dbReference>
<organism evidence="3 4">
    <name type="scientific">Candida orthopsilosis (strain 90-125)</name>
    <name type="common">Yeast</name>
    <dbReference type="NCBI Taxonomy" id="1136231"/>
    <lineage>
        <taxon>Eukaryota</taxon>
        <taxon>Fungi</taxon>
        <taxon>Dikarya</taxon>
        <taxon>Ascomycota</taxon>
        <taxon>Saccharomycotina</taxon>
        <taxon>Pichiomycetes</taxon>
        <taxon>Debaryomycetaceae</taxon>
        <taxon>Candida/Lodderomyces clade</taxon>
        <taxon>Candida</taxon>
    </lineage>
</organism>
<dbReference type="eggNOG" id="KOG2817">
    <property type="taxonomic scope" value="Eukaryota"/>
</dbReference>
<dbReference type="EMBL" id="HE681720">
    <property type="protein sequence ID" value="CCG22352.1"/>
    <property type="molecule type" value="Genomic_DNA"/>
</dbReference>
<keyword evidence="4" id="KW-1185">Reference proteome</keyword>
<dbReference type="RefSeq" id="XP_003867789.1">
    <property type="nucleotide sequence ID" value="XM_003867741.1"/>
</dbReference>
<dbReference type="InterPro" id="IPR024964">
    <property type="entry name" value="CTLH/CRA"/>
</dbReference>
<dbReference type="PANTHER" id="PTHR12170:SF3">
    <property type="entry name" value="GH10162P"/>
    <property type="match status" value="1"/>
</dbReference>
<dbReference type="GO" id="GO:0034657">
    <property type="term" value="C:GID complex"/>
    <property type="evidence" value="ECO:0007669"/>
    <property type="project" value="TreeGrafter"/>
</dbReference>
<name>H8X007_CANO9</name>
<evidence type="ECO:0000313" key="4">
    <source>
        <dbReference type="Proteomes" id="UP000005018"/>
    </source>
</evidence>
<feature type="domain" description="CTLH/CRA C-terminal to LisH motif" evidence="2">
    <location>
        <begin position="204"/>
        <end position="412"/>
    </location>
</feature>
<dbReference type="KEGG" id="cot:CORT_0B06430"/>
<dbReference type="GO" id="GO:0005737">
    <property type="term" value="C:cytoplasm"/>
    <property type="evidence" value="ECO:0007669"/>
    <property type="project" value="TreeGrafter"/>
</dbReference>
<dbReference type="HOGENOM" id="CLU_041709_0_0_1"/>
<dbReference type="GO" id="GO:0004842">
    <property type="term" value="F:ubiquitin-protein transferase activity"/>
    <property type="evidence" value="ECO:0007669"/>
    <property type="project" value="InterPro"/>
</dbReference>
<dbReference type="InterPro" id="IPR045098">
    <property type="entry name" value="Fyv10_fam"/>
</dbReference>
<feature type="compositionally biased region" description="Polar residues" evidence="1">
    <location>
        <begin position="56"/>
        <end position="72"/>
    </location>
</feature>
<evidence type="ECO:0000256" key="1">
    <source>
        <dbReference type="SAM" id="MobiDB-lite"/>
    </source>
</evidence>
<sequence>MTTTLLNTLASEVNQFDTSGQESLNALLEDSSNFLQSLKELESDLEKEINVEQGEPQVQNGNSRKTTKEQISGLSKQMDNWYKASINRLKTYNTANNRFSKNVLNNNKFGVNLDNAYIYPLNMDSYPVEDFDLDASLNEIGMGSINRIPQELENKSIRQENRQELIKAIILHLLKIGQSNIVPTMVKQLLNDPTISVDEELAEKFKLLNSIVDDICIRHDLTHALGWFETKFNERAIGKVPLIERSGALSEVEFKFHMLQFIILLNGKESKFTSNDALEAYFYSRDHFSKFLKDYLNELAPLMSLILFNSDSGIENFSRQKHKETAINNFIEKLKQGFSIEAEEVLSNGHQSQAEFVSELLNSFNNVHENEELFANLSHDFVAEYCKDLKLSSDSSLFQSVLAGHIYLPSFYKYNSIELKMKKFNDKSQPSPSEKDMLNNVASFHFELPFQLPDSNRFLFRNHPIFICPVTREQSIPLSETTEESIIVNTDANGQLVSRKRKIAVDNPLNTQVVALKYCNHLALKESVWHLSKKGIDVFKCPYCYKKHKFTDAVDAYFIDL</sequence>
<evidence type="ECO:0000313" key="3">
    <source>
        <dbReference type="EMBL" id="CCG22352.1"/>
    </source>
</evidence>
<reference evidence="3 4" key="1">
    <citation type="journal article" date="2012" name="PLoS ONE">
        <title>Sequence and analysis of the genome of the pathogenic yeast Candida orthopsilosis.</title>
        <authorList>
            <person name="Riccombeni A."/>
            <person name="Vidanes G."/>
            <person name="Proux-Wera E."/>
            <person name="Wolfe K.H."/>
            <person name="Butler G."/>
        </authorList>
    </citation>
    <scope>NUCLEOTIDE SEQUENCE [LARGE SCALE GENOMIC DNA]</scope>
    <source>
        <strain evidence="3 4">Co 90-125</strain>
    </source>
</reference>
<dbReference type="Pfam" id="PF10607">
    <property type="entry name" value="CTLH"/>
    <property type="match status" value="1"/>
</dbReference>